<dbReference type="Proteomes" id="UP000326509">
    <property type="component" value="Unassembled WGS sequence"/>
</dbReference>
<comment type="caution">
    <text evidence="1">The sequence shown here is derived from an EMBL/GenBank/DDBJ whole genome shotgun (WGS) entry which is preliminary data.</text>
</comment>
<sequence length="275" mass="30281">MCLFSTNLFAQRAIIAPATLGPNALPIPEIKTGKLAKDFNLKIAYENHTSKGDDTQNAFIELSIPVVSNKVALVLSVVPAEYYTLDSETLEIRNITNGTASGNAGGDIYVGTHIQILKDKNSLPDILLSIDLKTASGTNTESARYTDAPGYIFDLSLGKDITTNTSVLESIRPFAMAGFYVYQTNRTDFRQNDAILYGAGVDLNFKKFSFTTSYGGYKGYIDDGDKPKVLRSTLRTRFNSIINYEIRLGRGFGSNFYDAVRLGLNINLNFINTLF</sequence>
<evidence type="ECO:0008006" key="3">
    <source>
        <dbReference type="Google" id="ProtNLM"/>
    </source>
</evidence>
<reference evidence="1 2" key="1">
    <citation type="submission" date="2019-08" db="EMBL/GenBank/DDBJ databases">
        <title>Draft genome sequence of Ulvibacter marinus type strain NBRC 109484.</title>
        <authorList>
            <person name="Kawano K."/>
            <person name="Ushijima N."/>
            <person name="Kihara M."/>
            <person name="Itoh H."/>
        </authorList>
    </citation>
    <scope>NUCLEOTIDE SEQUENCE [LARGE SCALE GENOMIC DNA]</scope>
    <source>
        <strain evidence="1 2">NBRC 109484</strain>
    </source>
</reference>
<evidence type="ECO:0000313" key="1">
    <source>
        <dbReference type="EMBL" id="GER58517.1"/>
    </source>
</evidence>
<protein>
    <recommendedName>
        <fullName evidence="3">MetA-pathway of phenol degradation</fullName>
    </recommendedName>
</protein>
<evidence type="ECO:0000313" key="2">
    <source>
        <dbReference type="Proteomes" id="UP000326509"/>
    </source>
</evidence>
<keyword evidence="2" id="KW-1185">Reference proteome</keyword>
<dbReference type="EMBL" id="BKCG01000001">
    <property type="protein sequence ID" value="GER58517.1"/>
    <property type="molecule type" value="Genomic_DNA"/>
</dbReference>
<accession>A0A5J4J1Y4</accession>
<dbReference type="AlphaFoldDB" id="A0A5J4J1Y4"/>
<name>A0A5J4J1Y4_9FLAO</name>
<proteinExistence type="predicted"/>
<gene>
    <name evidence="1" type="ORF">ULMA_06250</name>
</gene>
<organism evidence="1 2">
    <name type="scientific">Patiriisocius marinus</name>
    <dbReference type="NCBI Taxonomy" id="1397112"/>
    <lineage>
        <taxon>Bacteria</taxon>
        <taxon>Pseudomonadati</taxon>
        <taxon>Bacteroidota</taxon>
        <taxon>Flavobacteriia</taxon>
        <taxon>Flavobacteriales</taxon>
        <taxon>Flavobacteriaceae</taxon>
        <taxon>Patiriisocius</taxon>
    </lineage>
</organism>